<evidence type="ECO:0000256" key="1">
    <source>
        <dbReference type="ARBA" id="ARBA00022448"/>
    </source>
</evidence>
<dbReference type="Pfam" id="PF00005">
    <property type="entry name" value="ABC_tran"/>
    <property type="match status" value="1"/>
</dbReference>
<dbReference type="SUPFAM" id="SSF50331">
    <property type="entry name" value="MOP-like"/>
    <property type="match status" value="1"/>
</dbReference>
<dbReference type="InterPro" id="IPR050093">
    <property type="entry name" value="ABC_SmlMolc_Importer"/>
</dbReference>
<dbReference type="InterPro" id="IPR027417">
    <property type="entry name" value="P-loop_NTPase"/>
</dbReference>
<dbReference type="AlphaFoldDB" id="A0A511FLN8"/>
<dbReference type="GO" id="GO:0005524">
    <property type="term" value="F:ATP binding"/>
    <property type="evidence" value="ECO:0007669"/>
    <property type="project" value="UniProtKB-KW"/>
</dbReference>
<organism evidence="3 4">
    <name type="scientific">Acetobacter tropicalis</name>
    <dbReference type="NCBI Taxonomy" id="104102"/>
    <lineage>
        <taxon>Bacteria</taxon>
        <taxon>Pseudomonadati</taxon>
        <taxon>Pseudomonadota</taxon>
        <taxon>Alphaproteobacteria</taxon>
        <taxon>Acetobacterales</taxon>
        <taxon>Acetobacteraceae</taxon>
        <taxon>Acetobacter</taxon>
    </lineage>
</organism>
<dbReference type="SUPFAM" id="SSF52540">
    <property type="entry name" value="P-loop containing nucleoside triphosphate hydrolases"/>
    <property type="match status" value="1"/>
</dbReference>
<dbReference type="EMBL" id="BJVR01000007">
    <property type="protein sequence ID" value="GEL50100.1"/>
    <property type="molecule type" value="Genomic_DNA"/>
</dbReference>
<dbReference type="PROSITE" id="PS50893">
    <property type="entry name" value="ABC_TRANSPORTER_2"/>
    <property type="match status" value="1"/>
</dbReference>
<dbReference type="Gene3D" id="3.40.50.300">
    <property type="entry name" value="P-loop containing nucleotide triphosphate hydrolases"/>
    <property type="match status" value="1"/>
</dbReference>
<accession>A0A511FLN8</accession>
<feature type="domain" description="ABC transporter" evidence="2">
    <location>
        <begin position="1"/>
        <end position="240"/>
    </location>
</feature>
<protein>
    <submittedName>
        <fullName evidence="3">Spermidine/putrescine import ATP-binding protein PotA 1</fullName>
    </submittedName>
</protein>
<dbReference type="PANTHER" id="PTHR42781">
    <property type="entry name" value="SPERMIDINE/PUTRESCINE IMPORT ATP-BINDING PROTEIN POTA"/>
    <property type="match status" value="1"/>
</dbReference>
<dbReference type="RefSeq" id="WP_045542523.1">
    <property type="nucleotide sequence ID" value="NZ_BJVR01000007.1"/>
</dbReference>
<dbReference type="Proteomes" id="UP000321800">
    <property type="component" value="Unassembled WGS sequence"/>
</dbReference>
<sequence>MHTTHGSPPPMALFNFTYHPTAPGLTFSVQAGRCVALLGIGERSQDLASLSLALAGHTPARTGTLHVSGEDVTSKPAGHRKLATLGQHTPLFPHLSVAENCLFPLKASNQLSASAMQHRVAETLALTGLDAVRTLLPEKLTAEQVFRTQLARALILRPEAIVLDHPFTGLDHAGILRLITLLEKLQRAIGLSLLLLTHNRTEALLLGDLIGVVENGHLLQLGNAPTLLQRPACESVAVAFGEANVLTGKVLYADDDCAELRLPSGETVEAMASPELEEHGLAAICVPPDRLSVMFPRTATLSKEDTEGMVIGTLVSARHLGTIIHIRFRMQDGGELIAHRPPVHTLKDLEPGRVALLAWQTANATAFPMDQKSG</sequence>
<dbReference type="PANTHER" id="PTHR42781:SF4">
    <property type="entry name" value="SPERMIDINE_PUTRESCINE IMPORT ATP-BINDING PROTEIN POTA"/>
    <property type="match status" value="1"/>
</dbReference>
<reference evidence="3 4" key="1">
    <citation type="submission" date="2019-07" db="EMBL/GenBank/DDBJ databases">
        <title>Whole genome shotgun sequence of Acetobacter tropicalis NBRC 16470.</title>
        <authorList>
            <person name="Hosoyama A."/>
            <person name="Uohara A."/>
            <person name="Ohji S."/>
            <person name="Ichikawa N."/>
        </authorList>
    </citation>
    <scope>NUCLEOTIDE SEQUENCE [LARGE SCALE GENOMIC DNA]</scope>
    <source>
        <strain evidence="3 4">NBRC 16470</strain>
    </source>
</reference>
<comment type="caution">
    <text evidence="3">The sequence shown here is derived from an EMBL/GenBank/DDBJ whole genome shotgun (WGS) entry which is preliminary data.</text>
</comment>
<proteinExistence type="predicted"/>
<dbReference type="InterPro" id="IPR008995">
    <property type="entry name" value="Mo/tungstate-bd_C_term_dom"/>
</dbReference>
<dbReference type="InterPro" id="IPR003439">
    <property type="entry name" value="ABC_transporter-like_ATP-bd"/>
</dbReference>
<keyword evidence="3" id="KW-0547">Nucleotide-binding</keyword>
<name>A0A511FLN8_9PROT</name>
<keyword evidence="3" id="KW-0067">ATP-binding</keyword>
<gene>
    <name evidence="3" type="primary">potA1</name>
    <name evidence="3" type="ORF">ATR01nite_11750</name>
</gene>
<keyword evidence="1" id="KW-0813">Transport</keyword>
<dbReference type="GO" id="GO:0016887">
    <property type="term" value="F:ATP hydrolysis activity"/>
    <property type="evidence" value="ECO:0007669"/>
    <property type="project" value="InterPro"/>
</dbReference>
<evidence type="ECO:0000313" key="4">
    <source>
        <dbReference type="Proteomes" id="UP000321800"/>
    </source>
</evidence>
<evidence type="ECO:0000259" key="2">
    <source>
        <dbReference type="PROSITE" id="PS50893"/>
    </source>
</evidence>
<evidence type="ECO:0000313" key="3">
    <source>
        <dbReference type="EMBL" id="GEL50100.1"/>
    </source>
</evidence>